<dbReference type="GO" id="GO:0046872">
    <property type="term" value="F:metal ion binding"/>
    <property type="evidence" value="ECO:0007669"/>
    <property type="project" value="UniProtKB-KW"/>
</dbReference>
<dbReference type="CDD" id="cd21677">
    <property type="entry name" value="SMP_SYT"/>
    <property type="match status" value="1"/>
</dbReference>
<evidence type="ECO:0000256" key="8">
    <source>
        <dbReference type="ARBA" id="ARBA00022989"/>
    </source>
</evidence>
<dbReference type="Pfam" id="PF17047">
    <property type="entry name" value="SMP_LBD"/>
    <property type="match status" value="1"/>
</dbReference>
<feature type="region of interest" description="Disordered" evidence="12">
    <location>
        <begin position="511"/>
        <end position="533"/>
    </location>
</feature>
<organism evidence="16 17">
    <name type="scientific">Coccomyxa viridis</name>
    <dbReference type="NCBI Taxonomy" id="1274662"/>
    <lineage>
        <taxon>Eukaryota</taxon>
        <taxon>Viridiplantae</taxon>
        <taxon>Chlorophyta</taxon>
        <taxon>core chlorophytes</taxon>
        <taxon>Trebouxiophyceae</taxon>
        <taxon>Trebouxiophyceae incertae sedis</taxon>
        <taxon>Coccomyxaceae</taxon>
        <taxon>Coccomyxa</taxon>
    </lineage>
</organism>
<evidence type="ECO:0008006" key="18">
    <source>
        <dbReference type="Google" id="ProtNLM"/>
    </source>
</evidence>
<dbReference type="SUPFAM" id="SSF49562">
    <property type="entry name" value="C2 domain (Calcium/lipid-binding domain, CaLB)"/>
    <property type="match status" value="2"/>
</dbReference>
<dbReference type="InterPro" id="IPR031468">
    <property type="entry name" value="SMP_LBD"/>
</dbReference>
<accession>A0AAV1IDD2</accession>
<evidence type="ECO:0000313" key="16">
    <source>
        <dbReference type="EMBL" id="CAK0784010.1"/>
    </source>
</evidence>
<dbReference type="AlphaFoldDB" id="A0AAV1IDD2"/>
<dbReference type="Gene3D" id="2.60.40.150">
    <property type="entry name" value="C2 domain"/>
    <property type="match status" value="2"/>
</dbReference>
<dbReference type="PROSITE" id="PS51847">
    <property type="entry name" value="SMP"/>
    <property type="match status" value="1"/>
</dbReference>
<sequence>MSVSLYRLWRAAQARVEGMEGGGGGMIGHLGISSTSSSRASPMGDGGVDYRHFITELEWSLRHNFHWFELYLGILVAIVLVATAALLIWEVHQKKHQRDRWRTRDNLEANVDGKVLARLLGDVAYAKNPDYDRMGWINDVIVHLWPHIATAASHMVREQAQPLLQQNKPRWMSNVSLHTFTLGKIPPRVFGMKVFREETLVEELIMDMEFSWNGDQKFQLMINPLPNLPLPLGVGHMIARFLGMRAGVCDLYIRGRLRITLKPLMGQMPVIGAVKVSLLEQPRLSYGLIIQGGDISFLPGLETFINNVLRNSVLDQYTLPDGFILPLSPGGGREMPKGLLYVKVLEAQDVPNMDWFSKTDAYVRLFIRGRRKRFTEVVWNDLNPRWDEDFELLVPDPEHEKLTCVLMNKSTFGADEEIGRIEVPLKDVPCGETLDLWFDMKAPKGKQEKNPLLGGIRALRKGGRVMKETVATAATLKCIERLQRLRPPCRLHLQLSLYRVGAAEVKAAQQQQQLSSQVDDSGHQDSGGDNSGIRNARIINMLRGGILYVKIRKGMDIEDGEEGLPSSARQVRVRVGKDEKHTAEADGREDPDWEEILEFAIGGDLAEKEDEQIDFEAWDYHWVNKPGNLTWLMASAPLTARHPLTAAGWVEVSLKEVVTRRRISGSWNLSDVPQGSIEMELQWLPILEGAP</sequence>
<evidence type="ECO:0000256" key="3">
    <source>
        <dbReference type="ARBA" id="ARBA00022448"/>
    </source>
</evidence>
<dbReference type="SMART" id="SM00239">
    <property type="entry name" value="C2"/>
    <property type="match status" value="2"/>
</dbReference>
<dbReference type="GO" id="GO:0008289">
    <property type="term" value="F:lipid binding"/>
    <property type="evidence" value="ECO:0007669"/>
    <property type="project" value="UniProtKB-KW"/>
</dbReference>
<evidence type="ECO:0000256" key="7">
    <source>
        <dbReference type="ARBA" id="ARBA00022837"/>
    </source>
</evidence>
<evidence type="ECO:0000256" key="13">
    <source>
        <dbReference type="SAM" id="Phobius"/>
    </source>
</evidence>
<dbReference type="PANTHER" id="PTHR10774">
    <property type="entry name" value="EXTENDED SYNAPTOTAGMIN-RELATED"/>
    <property type="match status" value="1"/>
</dbReference>
<dbReference type="Proteomes" id="UP001314263">
    <property type="component" value="Unassembled WGS sequence"/>
</dbReference>
<dbReference type="InterPro" id="IPR000008">
    <property type="entry name" value="C2_dom"/>
</dbReference>
<protein>
    <recommendedName>
        <fullName evidence="18">Plant synaptotagmin</fullName>
    </recommendedName>
</protein>
<evidence type="ECO:0000256" key="2">
    <source>
        <dbReference type="ARBA" id="ARBA00006996"/>
    </source>
</evidence>
<dbReference type="GO" id="GO:0006869">
    <property type="term" value="P:lipid transport"/>
    <property type="evidence" value="ECO:0007669"/>
    <property type="project" value="UniProtKB-KW"/>
</dbReference>
<evidence type="ECO:0000256" key="4">
    <source>
        <dbReference type="ARBA" id="ARBA00022692"/>
    </source>
</evidence>
<reference evidence="16 17" key="1">
    <citation type="submission" date="2023-10" db="EMBL/GenBank/DDBJ databases">
        <authorList>
            <person name="Maclean D."/>
            <person name="Macfadyen A."/>
        </authorList>
    </citation>
    <scope>NUCLEOTIDE SEQUENCE [LARGE SCALE GENOMIC DNA]</scope>
</reference>
<dbReference type="GO" id="GO:0016020">
    <property type="term" value="C:membrane"/>
    <property type="evidence" value="ECO:0007669"/>
    <property type="project" value="UniProtKB-SubCell"/>
</dbReference>
<proteinExistence type="inferred from homology"/>
<evidence type="ECO:0000256" key="9">
    <source>
        <dbReference type="ARBA" id="ARBA00023055"/>
    </source>
</evidence>
<evidence type="ECO:0000256" key="5">
    <source>
        <dbReference type="ARBA" id="ARBA00022723"/>
    </source>
</evidence>
<keyword evidence="17" id="KW-1185">Reference proteome</keyword>
<keyword evidence="9" id="KW-0445">Lipid transport</keyword>
<feature type="transmembrane region" description="Helical" evidence="13">
    <location>
        <begin position="70"/>
        <end position="89"/>
    </location>
</feature>
<comment type="subcellular location">
    <subcellularLocation>
        <location evidence="1">Membrane</location>
        <topology evidence="1">Single-pass membrane protein</topology>
    </subcellularLocation>
</comment>
<keyword evidence="5" id="KW-0479">Metal-binding</keyword>
<gene>
    <name evidence="16" type="ORF">CVIRNUC_007213</name>
</gene>
<dbReference type="InterPro" id="IPR045050">
    <property type="entry name" value="Synaptotagmin_plant"/>
</dbReference>
<keyword evidence="4 13" id="KW-0812">Transmembrane</keyword>
<comment type="similarity">
    <text evidence="2">Belongs to the synaptotagmin family.</text>
</comment>
<dbReference type="PROSITE" id="PS50004">
    <property type="entry name" value="C2"/>
    <property type="match status" value="1"/>
</dbReference>
<dbReference type="GO" id="GO:0005783">
    <property type="term" value="C:endoplasmic reticulum"/>
    <property type="evidence" value="ECO:0007669"/>
    <property type="project" value="TreeGrafter"/>
</dbReference>
<dbReference type="Pfam" id="PF00168">
    <property type="entry name" value="C2"/>
    <property type="match status" value="2"/>
</dbReference>
<dbReference type="InterPro" id="IPR035892">
    <property type="entry name" value="C2_domain_sf"/>
</dbReference>
<keyword evidence="3" id="KW-0813">Transport</keyword>
<evidence type="ECO:0000256" key="11">
    <source>
        <dbReference type="ARBA" id="ARBA00023136"/>
    </source>
</evidence>
<feature type="domain" description="SMP-LTD" evidence="15">
    <location>
        <begin position="130"/>
        <end position="328"/>
    </location>
</feature>
<evidence type="ECO:0000259" key="15">
    <source>
        <dbReference type="PROSITE" id="PS51847"/>
    </source>
</evidence>
<keyword evidence="10" id="KW-0446">Lipid-binding</keyword>
<dbReference type="EMBL" id="CAUYUE010000009">
    <property type="protein sequence ID" value="CAK0784010.1"/>
    <property type="molecule type" value="Genomic_DNA"/>
</dbReference>
<evidence type="ECO:0000259" key="14">
    <source>
        <dbReference type="PROSITE" id="PS50004"/>
    </source>
</evidence>
<keyword evidence="11 13" id="KW-0472">Membrane</keyword>
<keyword evidence="6" id="KW-0677">Repeat</keyword>
<dbReference type="InterPro" id="IPR039010">
    <property type="entry name" value="Synaptotagmin_SMP"/>
</dbReference>
<evidence type="ECO:0000256" key="1">
    <source>
        <dbReference type="ARBA" id="ARBA00004167"/>
    </source>
</evidence>
<evidence type="ECO:0000256" key="6">
    <source>
        <dbReference type="ARBA" id="ARBA00022737"/>
    </source>
</evidence>
<comment type="caution">
    <text evidence="16">The sequence shown here is derived from an EMBL/GenBank/DDBJ whole genome shotgun (WGS) entry which is preliminary data.</text>
</comment>
<name>A0AAV1IDD2_9CHLO</name>
<evidence type="ECO:0000256" key="12">
    <source>
        <dbReference type="SAM" id="MobiDB-lite"/>
    </source>
</evidence>
<keyword evidence="8 13" id="KW-1133">Transmembrane helix</keyword>
<feature type="domain" description="C2" evidence="14">
    <location>
        <begin position="319"/>
        <end position="438"/>
    </location>
</feature>
<evidence type="ECO:0000256" key="10">
    <source>
        <dbReference type="ARBA" id="ARBA00023121"/>
    </source>
</evidence>
<dbReference type="CDD" id="cd00030">
    <property type="entry name" value="C2"/>
    <property type="match status" value="1"/>
</dbReference>
<evidence type="ECO:0000313" key="17">
    <source>
        <dbReference type="Proteomes" id="UP001314263"/>
    </source>
</evidence>
<keyword evidence="7" id="KW-0106">Calcium</keyword>
<dbReference type="PANTHER" id="PTHR10774:SF190">
    <property type="entry name" value="C2 CALCIUM_LIPID-BINDING ENDONUCLEASE_EXONUCLEASE_PHOSPHATASE-RELATED"/>
    <property type="match status" value="1"/>
</dbReference>